<dbReference type="GO" id="GO:1990904">
    <property type="term" value="C:ribonucleoprotein complex"/>
    <property type="evidence" value="ECO:0007669"/>
    <property type="project" value="UniProtKB-KW"/>
</dbReference>
<sequence>MESRYYFAGLIGRWLSFAESQNLSARKEVRGVALVIVNEGESIESALRRFKRRVQSEDIIRDYKKHTFYLKPGEKRRLKSALARKRNRKKARRNEM</sequence>
<dbReference type="STRING" id="454194.PYK22_02599"/>
<protein>
    <recommendedName>
        <fullName evidence="4 5">Small ribosomal subunit protein bS21</fullName>
    </recommendedName>
</protein>
<name>A0A0B6WZ81_9BACT</name>
<dbReference type="AlphaFoldDB" id="A0A0B6WZ81"/>
<dbReference type="Proteomes" id="UP000031518">
    <property type="component" value="Unassembled WGS sequence"/>
</dbReference>
<dbReference type="Gene3D" id="1.20.5.1150">
    <property type="entry name" value="Ribosomal protein S8"/>
    <property type="match status" value="1"/>
</dbReference>
<organism evidence="7 8">
    <name type="scientific">Pyrinomonas methylaliphatogenes</name>
    <dbReference type="NCBI Taxonomy" id="454194"/>
    <lineage>
        <taxon>Bacteria</taxon>
        <taxon>Pseudomonadati</taxon>
        <taxon>Acidobacteriota</taxon>
        <taxon>Blastocatellia</taxon>
        <taxon>Blastocatellales</taxon>
        <taxon>Pyrinomonadaceae</taxon>
        <taxon>Pyrinomonas</taxon>
    </lineage>
</organism>
<keyword evidence="3 5" id="KW-0687">Ribonucleoprotein</keyword>
<keyword evidence="8" id="KW-1185">Reference proteome</keyword>
<dbReference type="EMBL" id="CBXV010000008">
    <property type="protein sequence ID" value="CDM66568.1"/>
    <property type="molecule type" value="Genomic_DNA"/>
</dbReference>
<dbReference type="GO" id="GO:0003735">
    <property type="term" value="F:structural constituent of ribosome"/>
    <property type="evidence" value="ECO:0007669"/>
    <property type="project" value="InterPro"/>
</dbReference>
<dbReference type="NCBIfam" id="TIGR00030">
    <property type="entry name" value="S21p"/>
    <property type="match status" value="1"/>
</dbReference>
<dbReference type="InterPro" id="IPR001911">
    <property type="entry name" value="Ribosomal_bS21"/>
</dbReference>
<evidence type="ECO:0000256" key="3">
    <source>
        <dbReference type="ARBA" id="ARBA00023274"/>
    </source>
</evidence>
<dbReference type="InterPro" id="IPR038380">
    <property type="entry name" value="Ribosomal_bS21_sf"/>
</dbReference>
<evidence type="ECO:0000256" key="4">
    <source>
        <dbReference type="ARBA" id="ARBA00035135"/>
    </source>
</evidence>
<dbReference type="GO" id="GO:0006412">
    <property type="term" value="P:translation"/>
    <property type="evidence" value="ECO:0007669"/>
    <property type="project" value="UniProtKB-UniRule"/>
</dbReference>
<evidence type="ECO:0000256" key="1">
    <source>
        <dbReference type="ARBA" id="ARBA00006640"/>
    </source>
</evidence>
<reference evidence="7 8" key="1">
    <citation type="submission" date="2013-12" db="EMBL/GenBank/DDBJ databases">
        <authorList>
            <person name="Stott M."/>
        </authorList>
    </citation>
    <scope>NUCLEOTIDE SEQUENCE [LARGE SCALE GENOMIC DNA]</scope>
    <source>
        <strain evidence="7 8">K22</strain>
    </source>
</reference>
<dbReference type="HAMAP" id="MF_00358">
    <property type="entry name" value="Ribosomal_bS21"/>
    <property type="match status" value="1"/>
</dbReference>
<evidence type="ECO:0000313" key="8">
    <source>
        <dbReference type="Proteomes" id="UP000031518"/>
    </source>
</evidence>
<evidence type="ECO:0000256" key="6">
    <source>
        <dbReference type="RuleBase" id="RU000667"/>
    </source>
</evidence>
<dbReference type="Pfam" id="PF01165">
    <property type="entry name" value="Ribosomal_S21"/>
    <property type="match status" value="1"/>
</dbReference>
<dbReference type="GO" id="GO:0005840">
    <property type="term" value="C:ribosome"/>
    <property type="evidence" value="ECO:0007669"/>
    <property type="project" value="UniProtKB-KW"/>
</dbReference>
<dbReference type="PANTHER" id="PTHR21109:SF0">
    <property type="entry name" value="SMALL RIBOSOMAL SUBUNIT PROTEIN BS21M"/>
    <property type="match status" value="1"/>
</dbReference>
<dbReference type="PRINTS" id="PR00976">
    <property type="entry name" value="RIBOSOMALS21"/>
</dbReference>
<accession>A0A0B6WZ81</accession>
<evidence type="ECO:0000256" key="2">
    <source>
        <dbReference type="ARBA" id="ARBA00022980"/>
    </source>
</evidence>
<gene>
    <name evidence="5" type="primary">rpsU</name>
    <name evidence="7" type="ORF">PYK22_02599</name>
</gene>
<comment type="similarity">
    <text evidence="1 5 6">Belongs to the bacterial ribosomal protein bS21 family.</text>
</comment>
<evidence type="ECO:0000313" key="7">
    <source>
        <dbReference type="EMBL" id="CDM66568.1"/>
    </source>
</evidence>
<keyword evidence="2 5" id="KW-0689">Ribosomal protein</keyword>
<reference evidence="7 8" key="2">
    <citation type="submission" date="2015-01" db="EMBL/GenBank/DDBJ databases">
        <title>Complete genome sequence of Pyrinomonas methylaliphatogenes type strain K22T.</title>
        <authorList>
            <person name="Lee K.C.Y."/>
            <person name="Power J.F."/>
            <person name="Dunfield P.F."/>
            <person name="Morgan X.C."/>
            <person name="Huttenhower C."/>
            <person name="Stott M.B."/>
        </authorList>
    </citation>
    <scope>NUCLEOTIDE SEQUENCE [LARGE SCALE GENOMIC DNA]</scope>
    <source>
        <strain evidence="7 8">K22</strain>
    </source>
</reference>
<evidence type="ECO:0000256" key="5">
    <source>
        <dbReference type="HAMAP-Rule" id="MF_00358"/>
    </source>
</evidence>
<proteinExistence type="inferred from homology"/>
<dbReference type="PANTHER" id="PTHR21109">
    <property type="entry name" value="MITOCHONDRIAL 28S RIBOSOMAL PROTEIN S21"/>
    <property type="match status" value="1"/>
</dbReference>